<gene>
    <name evidence="2" type="ORF">SY83_00140</name>
</gene>
<evidence type="ECO:0000259" key="1">
    <source>
        <dbReference type="Pfam" id="PF18730"/>
    </source>
</evidence>
<dbReference type="KEGG" id="pswu:SY83_00140"/>
<proteinExistence type="predicted"/>
<dbReference type="Pfam" id="PF18730">
    <property type="entry name" value="HEPN_Cthe2314"/>
    <property type="match status" value="1"/>
</dbReference>
<sequence length="235" mass="28337">MLRSLFNEPPRIEEGLILQAGEAIQRFSKRLQLYNGRQRDGAPTKYRRIELWTNGLWMSLNELEQSVYAAGKYAERIHKTSLSDMNDEEEQTYYLHVYYYKNAFIRLFSIFDKTGYFLNEMLDLETEKEKPRYSYFTVLRQMQTKHREEELSKMLYSLKDKYDAPLRKLRDQRNFEIHYMNAEIQDDLLHLYSRYGEKYPLENLKDNMSNLKQGLEVALLTLEAVFKQSYRRIAE</sequence>
<dbReference type="AlphaFoldDB" id="A0A172TDE1"/>
<dbReference type="STRING" id="1178515.SY83_00140"/>
<evidence type="ECO:0000313" key="2">
    <source>
        <dbReference type="EMBL" id="ANE45048.1"/>
    </source>
</evidence>
<dbReference type="PATRIC" id="fig|1178515.4.peg.31"/>
<dbReference type="InterPro" id="IPR041394">
    <property type="entry name" value="HEPN_Cthe2314"/>
</dbReference>
<name>A0A172TDE1_9BACL</name>
<keyword evidence="3" id="KW-1185">Reference proteome</keyword>
<feature type="domain" description="Cthe-2314-like HEPN" evidence="1">
    <location>
        <begin position="52"/>
        <end position="228"/>
    </location>
</feature>
<dbReference type="EMBL" id="CP011388">
    <property type="protein sequence ID" value="ANE45048.1"/>
    <property type="molecule type" value="Genomic_DNA"/>
</dbReference>
<dbReference type="OrthoDB" id="2641850at2"/>
<dbReference type="RefSeq" id="WP_068603224.1">
    <property type="nucleotide sequence ID" value="NZ_CP011388.1"/>
</dbReference>
<dbReference type="Proteomes" id="UP000076927">
    <property type="component" value="Chromosome"/>
</dbReference>
<evidence type="ECO:0000313" key="3">
    <source>
        <dbReference type="Proteomes" id="UP000076927"/>
    </source>
</evidence>
<organism evidence="2 3">
    <name type="scientific">Paenibacillus swuensis</name>
    <dbReference type="NCBI Taxonomy" id="1178515"/>
    <lineage>
        <taxon>Bacteria</taxon>
        <taxon>Bacillati</taxon>
        <taxon>Bacillota</taxon>
        <taxon>Bacilli</taxon>
        <taxon>Bacillales</taxon>
        <taxon>Paenibacillaceae</taxon>
        <taxon>Paenibacillus</taxon>
    </lineage>
</organism>
<reference evidence="2 3" key="1">
    <citation type="submission" date="2015-01" db="EMBL/GenBank/DDBJ databases">
        <title>Paenibacillus swuensis/DY6/whole genome sequencing.</title>
        <authorList>
            <person name="Kim M.K."/>
            <person name="Srinivasan S."/>
            <person name="Lee J.-J."/>
        </authorList>
    </citation>
    <scope>NUCLEOTIDE SEQUENCE [LARGE SCALE GENOMIC DNA]</scope>
    <source>
        <strain evidence="2 3">DY6</strain>
    </source>
</reference>
<accession>A0A172TDE1</accession>
<protein>
    <recommendedName>
        <fullName evidence="1">Cthe-2314-like HEPN domain-containing protein</fullName>
    </recommendedName>
</protein>